<feature type="chain" id="PRO_5003979123" evidence="1">
    <location>
        <begin position="20"/>
        <end position="392"/>
    </location>
</feature>
<dbReference type="AlphaFoldDB" id="L7JTD7"/>
<feature type="signal peptide" evidence="1">
    <location>
        <begin position="1"/>
        <end position="19"/>
    </location>
</feature>
<evidence type="ECO:0000256" key="1">
    <source>
        <dbReference type="SAM" id="SignalP"/>
    </source>
</evidence>
<evidence type="ECO:0000313" key="3">
    <source>
        <dbReference type="Proteomes" id="UP000011185"/>
    </source>
</evidence>
<proteinExistence type="predicted"/>
<dbReference type="Proteomes" id="UP000011185">
    <property type="component" value="Unassembled WGS sequence"/>
</dbReference>
<dbReference type="InParanoid" id="L7JTD7"/>
<keyword evidence="1" id="KW-0732">Signal</keyword>
<protein>
    <submittedName>
        <fullName evidence="2">Uncharacterized protein</fullName>
    </submittedName>
</protein>
<organism evidence="2 3">
    <name type="scientific">Trachipleistophora hominis</name>
    <name type="common">Microsporidian parasite</name>
    <dbReference type="NCBI Taxonomy" id="72359"/>
    <lineage>
        <taxon>Eukaryota</taxon>
        <taxon>Fungi</taxon>
        <taxon>Fungi incertae sedis</taxon>
        <taxon>Microsporidia</taxon>
        <taxon>Pleistophoridae</taxon>
        <taxon>Trachipleistophora</taxon>
    </lineage>
</organism>
<dbReference type="OMA" id="NIHYNDI"/>
<dbReference type="EMBL" id="JH994083">
    <property type="protein sequence ID" value="ELQ74027.1"/>
    <property type="molecule type" value="Genomic_DNA"/>
</dbReference>
<sequence length="392" mass="45529">MLTATYMNVLLLIPTFISASGIDDSTPTVPIQLPWNTELNSGVISYYKDVIKRKSEVFPKFIFMAYLSKSEENQSNVENMILKMKFYANNLRLINTNFSDYTLRVKEVIDSLLNDSVVEAAFPIEFCILQHIAKKMTVPSLPTPNCTLKKHFEFIQFKLEIVDFFNLLYSKMITYTIFSQYVNAIETSSCFLSYSHDYIFSERVNVEVALNRLISRLCHLLIDVSGHLPRFKRLSMNVKRKKQELLSNLINTVREQINTINMPVNTFVDADLVVKYLKLITDCHNIYQSILKVHRLIYNEEFVDKSTISSEFISLYYHYKGIYIFYNDTSNHMLFKQMLNLTQELYNSVIYGFQHVVIYALNVHKVATALLTKMSEITQIPVCQVVSSEIDV</sequence>
<dbReference type="OrthoDB" id="10475326at2759"/>
<keyword evidence="3" id="KW-1185">Reference proteome</keyword>
<dbReference type="VEuPathDB" id="MicrosporidiaDB:THOM_3055"/>
<name>L7JTD7_TRAHO</name>
<evidence type="ECO:0000313" key="2">
    <source>
        <dbReference type="EMBL" id="ELQ74027.1"/>
    </source>
</evidence>
<reference evidence="2 3" key="1">
    <citation type="journal article" date="2012" name="PLoS Pathog.">
        <title>The genome of the obligate intracellular parasite Trachipleistophora hominis: new insights into microsporidian genome dynamics and reductive evolution.</title>
        <authorList>
            <person name="Heinz E."/>
            <person name="Williams T.A."/>
            <person name="Nakjang S."/>
            <person name="Noel C.J."/>
            <person name="Swan D.C."/>
            <person name="Goldberg A.V."/>
            <person name="Harris S.R."/>
            <person name="Weinmaier T."/>
            <person name="Markert S."/>
            <person name="Becher D."/>
            <person name="Bernhardt J."/>
            <person name="Dagan T."/>
            <person name="Hacker C."/>
            <person name="Lucocq J.M."/>
            <person name="Schweder T."/>
            <person name="Rattei T."/>
            <person name="Hall N."/>
            <person name="Hirt R.P."/>
            <person name="Embley T.M."/>
        </authorList>
    </citation>
    <scope>NUCLEOTIDE SEQUENCE [LARGE SCALE GENOMIC DNA]</scope>
</reference>
<accession>L7JTD7</accession>
<gene>
    <name evidence="2" type="ORF">THOM_3055</name>
</gene>
<dbReference type="HOGENOM" id="CLU_704344_0_0_1"/>